<dbReference type="PRINTS" id="PR00080">
    <property type="entry name" value="SDRFAMILY"/>
</dbReference>
<dbReference type="Gene3D" id="3.40.50.720">
    <property type="entry name" value="NAD(P)-binding Rossmann-like Domain"/>
    <property type="match status" value="1"/>
</dbReference>
<dbReference type="PANTHER" id="PTHR42879">
    <property type="entry name" value="3-OXOACYL-(ACYL-CARRIER-PROTEIN) REDUCTASE"/>
    <property type="match status" value="1"/>
</dbReference>
<dbReference type="EMBL" id="LGLV01000022">
    <property type="protein sequence ID" value="OBZ92215.1"/>
    <property type="molecule type" value="Genomic_DNA"/>
</dbReference>
<dbReference type="NCBIfam" id="NF005559">
    <property type="entry name" value="PRK07231.1"/>
    <property type="match status" value="1"/>
</dbReference>
<sequence>MPEENETRVALVTGSAMGIGFAIVHQLALDGFAVIIADINKEAAEKAADELRAAGLNAQSVVMDVGNPASIAEAFKAVEAEHGRCDVLVNNAGIAKTFPFIDFPYDNWAATININVTGALLCSQHAARLMQRSGWGRIINIASVAGERAVGHGRTAYGVSKAAVIGLTRQMAAELATYGITSNAVAPGPVDTPLTEVLHSAEFRATYTAAIPARRYGKPSEIASTVSFLASEGASYVNGAIIPVDGGFLAAGALPA</sequence>
<dbReference type="AlphaFoldDB" id="A0A1C7NT85"/>
<dbReference type="FunFam" id="3.40.50.720:FF:000084">
    <property type="entry name" value="Short-chain dehydrogenase reductase"/>
    <property type="match status" value="1"/>
</dbReference>
<keyword evidence="2" id="KW-0560">Oxidoreductase</keyword>
<keyword evidence="4" id="KW-1185">Reference proteome</keyword>
<dbReference type="RefSeq" id="WP_068958959.1">
    <property type="nucleotide sequence ID" value="NZ_LGLV01000022.1"/>
</dbReference>
<protein>
    <submittedName>
        <fullName evidence="3">Oxidoreductase</fullName>
    </submittedName>
</protein>
<accession>A0A1C7NT85</accession>
<dbReference type="PANTHER" id="PTHR42879:SF2">
    <property type="entry name" value="3-OXOACYL-[ACYL-CARRIER-PROTEIN] REDUCTASE FABG"/>
    <property type="match status" value="1"/>
</dbReference>
<dbReference type="InterPro" id="IPR020904">
    <property type="entry name" value="Sc_DH/Rdtase_CS"/>
</dbReference>
<dbReference type="Proteomes" id="UP000093111">
    <property type="component" value="Unassembled WGS sequence"/>
</dbReference>
<evidence type="ECO:0000256" key="2">
    <source>
        <dbReference type="ARBA" id="ARBA00023002"/>
    </source>
</evidence>
<dbReference type="PRINTS" id="PR00081">
    <property type="entry name" value="GDHRDH"/>
</dbReference>
<organism evidence="3 4">
    <name type="scientific">Pararhizobium polonicum</name>
    <dbReference type="NCBI Taxonomy" id="1612624"/>
    <lineage>
        <taxon>Bacteria</taxon>
        <taxon>Pseudomonadati</taxon>
        <taxon>Pseudomonadota</taxon>
        <taxon>Alphaproteobacteria</taxon>
        <taxon>Hyphomicrobiales</taxon>
        <taxon>Rhizobiaceae</taxon>
        <taxon>Rhizobium/Agrobacterium group</taxon>
        <taxon>Pararhizobium</taxon>
    </lineage>
</organism>
<comment type="caution">
    <text evidence="3">The sequence shown here is derived from an EMBL/GenBank/DDBJ whole genome shotgun (WGS) entry which is preliminary data.</text>
</comment>
<dbReference type="SUPFAM" id="SSF51735">
    <property type="entry name" value="NAD(P)-binding Rossmann-fold domains"/>
    <property type="match status" value="1"/>
</dbReference>
<dbReference type="PROSITE" id="PS00061">
    <property type="entry name" value="ADH_SHORT"/>
    <property type="match status" value="1"/>
</dbReference>
<dbReference type="InterPro" id="IPR036291">
    <property type="entry name" value="NAD(P)-bd_dom_sf"/>
</dbReference>
<evidence type="ECO:0000256" key="1">
    <source>
        <dbReference type="ARBA" id="ARBA00006484"/>
    </source>
</evidence>
<dbReference type="OrthoDB" id="9779623at2"/>
<gene>
    <name evidence="3" type="ORF">ADU59_28190</name>
</gene>
<reference evidence="3 4" key="1">
    <citation type="journal article" date="2016" name="Syst. Appl. Microbiol.">
        <title>Pararhizobium polonicum sp. nov. isolated from tumors on stone fruit rootstocks.</title>
        <authorList>
            <person name="Pulawska J."/>
            <person name="Kuzmanovic N."/>
            <person name="Willems A."/>
            <person name="Pothier J.F."/>
        </authorList>
    </citation>
    <scope>NUCLEOTIDE SEQUENCE [LARGE SCALE GENOMIC DNA]</scope>
    <source>
        <strain evidence="3 4">F5.1</strain>
    </source>
</reference>
<dbReference type="NCBIfam" id="NF009466">
    <property type="entry name" value="PRK12826.1-2"/>
    <property type="match status" value="1"/>
</dbReference>
<name>A0A1C7NT85_9HYPH</name>
<dbReference type="InterPro" id="IPR050259">
    <property type="entry name" value="SDR"/>
</dbReference>
<proteinExistence type="inferred from homology"/>
<dbReference type="Pfam" id="PF13561">
    <property type="entry name" value="adh_short_C2"/>
    <property type="match status" value="1"/>
</dbReference>
<evidence type="ECO:0000313" key="3">
    <source>
        <dbReference type="EMBL" id="OBZ92215.1"/>
    </source>
</evidence>
<dbReference type="STRING" id="1612624.ADU59_28190"/>
<dbReference type="GO" id="GO:0016491">
    <property type="term" value="F:oxidoreductase activity"/>
    <property type="evidence" value="ECO:0007669"/>
    <property type="project" value="UniProtKB-KW"/>
</dbReference>
<dbReference type="GO" id="GO:0032787">
    <property type="term" value="P:monocarboxylic acid metabolic process"/>
    <property type="evidence" value="ECO:0007669"/>
    <property type="project" value="UniProtKB-ARBA"/>
</dbReference>
<evidence type="ECO:0000313" key="4">
    <source>
        <dbReference type="Proteomes" id="UP000093111"/>
    </source>
</evidence>
<dbReference type="InterPro" id="IPR002347">
    <property type="entry name" value="SDR_fam"/>
</dbReference>
<comment type="similarity">
    <text evidence="1">Belongs to the short-chain dehydrogenases/reductases (SDR) family.</text>
</comment>